<dbReference type="NCBIfam" id="TIGR00589">
    <property type="entry name" value="ogt"/>
    <property type="match status" value="1"/>
</dbReference>
<evidence type="ECO:0000256" key="2">
    <source>
        <dbReference type="ARBA" id="ARBA00008711"/>
    </source>
</evidence>
<evidence type="ECO:0000256" key="3">
    <source>
        <dbReference type="ARBA" id="ARBA00011918"/>
    </source>
</evidence>
<dbReference type="GO" id="GO:0006281">
    <property type="term" value="P:DNA repair"/>
    <property type="evidence" value="ECO:0007669"/>
    <property type="project" value="UniProtKB-KW"/>
</dbReference>
<evidence type="ECO:0000256" key="5">
    <source>
        <dbReference type="ARBA" id="ARBA00022679"/>
    </source>
</evidence>
<evidence type="ECO:0000256" key="1">
    <source>
        <dbReference type="ARBA" id="ARBA00001286"/>
    </source>
</evidence>
<keyword evidence="5 10" id="KW-0808">Transferase</keyword>
<evidence type="ECO:0000256" key="4">
    <source>
        <dbReference type="ARBA" id="ARBA00022603"/>
    </source>
</evidence>
<reference evidence="10 11" key="1">
    <citation type="journal article" date="2018" name="Environ. Microbiol.">
        <title>Novel energy conservation strategies and behaviour of Pelotomaculum schinkii driving syntrophic propionate catabolism.</title>
        <authorList>
            <person name="Hidalgo-Ahumada C.A.P."/>
            <person name="Nobu M.K."/>
            <person name="Narihiro T."/>
            <person name="Tamaki H."/>
            <person name="Liu W.T."/>
            <person name="Kamagata Y."/>
            <person name="Stams A.J.M."/>
            <person name="Imachi H."/>
            <person name="Sousa D.Z."/>
        </authorList>
    </citation>
    <scope>NUCLEOTIDE SEQUENCE [LARGE SCALE GENOMIC DNA]</scope>
    <source>
        <strain evidence="10 11">HH</strain>
    </source>
</reference>
<evidence type="ECO:0000313" key="11">
    <source>
        <dbReference type="Proteomes" id="UP000298324"/>
    </source>
</evidence>
<dbReference type="Gene3D" id="1.10.10.10">
    <property type="entry name" value="Winged helix-like DNA-binding domain superfamily/Winged helix DNA-binding domain"/>
    <property type="match status" value="1"/>
</dbReference>
<dbReference type="GO" id="GO:0032259">
    <property type="term" value="P:methylation"/>
    <property type="evidence" value="ECO:0007669"/>
    <property type="project" value="UniProtKB-KW"/>
</dbReference>
<dbReference type="EMBL" id="QFGA01000003">
    <property type="protein sequence ID" value="TEB04589.1"/>
    <property type="molecule type" value="Genomic_DNA"/>
</dbReference>
<comment type="catalytic activity">
    <reaction evidence="1">
        <text>a 4-O-methyl-thymidine in DNA + L-cysteinyl-[protein] = a thymidine in DNA + S-methyl-L-cysteinyl-[protein]</text>
        <dbReference type="Rhea" id="RHEA:53428"/>
        <dbReference type="Rhea" id="RHEA-COMP:10131"/>
        <dbReference type="Rhea" id="RHEA-COMP:10132"/>
        <dbReference type="Rhea" id="RHEA-COMP:13555"/>
        <dbReference type="Rhea" id="RHEA-COMP:13556"/>
        <dbReference type="ChEBI" id="CHEBI:29950"/>
        <dbReference type="ChEBI" id="CHEBI:82612"/>
        <dbReference type="ChEBI" id="CHEBI:137386"/>
        <dbReference type="ChEBI" id="CHEBI:137387"/>
        <dbReference type="EC" id="2.1.1.63"/>
    </reaction>
</comment>
<dbReference type="InterPro" id="IPR036217">
    <property type="entry name" value="MethylDNA_cys_MeTrfase_DNAb"/>
</dbReference>
<dbReference type="PANTHER" id="PTHR10815:SF5">
    <property type="entry name" value="METHYLATED-DNA--PROTEIN-CYSTEINE METHYLTRANSFERASE"/>
    <property type="match status" value="1"/>
</dbReference>
<dbReference type="GO" id="GO:0003908">
    <property type="term" value="F:methylated-DNA-[protein]-cysteine S-methyltransferase activity"/>
    <property type="evidence" value="ECO:0007669"/>
    <property type="project" value="UniProtKB-EC"/>
</dbReference>
<keyword evidence="7" id="KW-0234">DNA repair</keyword>
<keyword evidence="4 10" id="KW-0489">Methyltransferase</keyword>
<gene>
    <name evidence="10" type="primary">ogt</name>
    <name evidence="10" type="ORF">Psch_03349</name>
</gene>
<dbReference type="Proteomes" id="UP000298324">
    <property type="component" value="Unassembled WGS sequence"/>
</dbReference>
<comment type="catalytic activity">
    <reaction evidence="8">
        <text>a 6-O-methyl-2'-deoxyguanosine in DNA + L-cysteinyl-[protein] = S-methyl-L-cysteinyl-[protein] + a 2'-deoxyguanosine in DNA</text>
        <dbReference type="Rhea" id="RHEA:24000"/>
        <dbReference type="Rhea" id="RHEA-COMP:10131"/>
        <dbReference type="Rhea" id="RHEA-COMP:10132"/>
        <dbReference type="Rhea" id="RHEA-COMP:11367"/>
        <dbReference type="Rhea" id="RHEA-COMP:11368"/>
        <dbReference type="ChEBI" id="CHEBI:29950"/>
        <dbReference type="ChEBI" id="CHEBI:82612"/>
        <dbReference type="ChEBI" id="CHEBI:85445"/>
        <dbReference type="ChEBI" id="CHEBI:85448"/>
        <dbReference type="EC" id="2.1.1.63"/>
    </reaction>
</comment>
<dbReference type="EC" id="2.1.1.63" evidence="3"/>
<dbReference type="CDD" id="cd06445">
    <property type="entry name" value="ATase"/>
    <property type="match status" value="1"/>
</dbReference>
<name>A0A4Y7R790_9FIRM</name>
<organism evidence="10 11">
    <name type="scientific">Pelotomaculum schinkii</name>
    <dbReference type="NCBI Taxonomy" id="78350"/>
    <lineage>
        <taxon>Bacteria</taxon>
        <taxon>Bacillati</taxon>
        <taxon>Bacillota</taxon>
        <taxon>Clostridia</taxon>
        <taxon>Eubacteriales</taxon>
        <taxon>Desulfotomaculaceae</taxon>
        <taxon>Pelotomaculum</taxon>
    </lineage>
</organism>
<dbReference type="InterPro" id="IPR036388">
    <property type="entry name" value="WH-like_DNA-bd_sf"/>
</dbReference>
<keyword evidence="6" id="KW-0227">DNA damage</keyword>
<dbReference type="PANTHER" id="PTHR10815">
    <property type="entry name" value="METHYLATED-DNA--PROTEIN-CYSTEINE METHYLTRANSFERASE"/>
    <property type="match status" value="1"/>
</dbReference>
<dbReference type="InterPro" id="IPR001497">
    <property type="entry name" value="MethylDNA_cys_MeTrfase_AS"/>
</dbReference>
<proteinExistence type="inferred from homology"/>
<evidence type="ECO:0000256" key="8">
    <source>
        <dbReference type="ARBA" id="ARBA00049348"/>
    </source>
</evidence>
<dbReference type="Pfam" id="PF01035">
    <property type="entry name" value="DNA_binding_1"/>
    <property type="match status" value="1"/>
</dbReference>
<accession>A0A4Y7R790</accession>
<dbReference type="SUPFAM" id="SSF46767">
    <property type="entry name" value="Methylated DNA-protein cysteine methyltransferase, C-terminal domain"/>
    <property type="match status" value="1"/>
</dbReference>
<dbReference type="AlphaFoldDB" id="A0A4Y7R790"/>
<comment type="caution">
    <text evidence="10">The sequence shown here is derived from an EMBL/GenBank/DDBJ whole genome shotgun (WGS) entry which is preliminary data.</text>
</comment>
<feature type="domain" description="Methylated-DNA-[protein]-cysteine S-methyltransferase DNA binding" evidence="9">
    <location>
        <begin position="89"/>
        <end position="168"/>
    </location>
</feature>
<comment type="similarity">
    <text evidence="2">Belongs to the MGMT family.</text>
</comment>
<keyword evidence="11" id="KW-1185">Reference proteome</keyword>
<dbReference type="PROSITE" id="PS00374">
    <property type="entry name" value="MGMT"/>
    <property type="match status" value="1"/>
</dbReference>
<evidence type="ECO:0000259" key="9">
    <source>
        <dbReference type="Pfam" id="PF01035"/>
    </source>
</evidence>
<protein>
    <recommendedName>
        <fullName evidence="3">methylated-DNA--[protein]-cysteine S-methyltransferase</fullName>
        <ecNumber evidence="3">2.1.1.63</ecNumber>
    </recommendedName>
</protein>
<dbReference type="RefSeq" id="WP_190258950.1">
    <property type="nucleotide sequence ID" value="NZ_QFGA01000003.1"/>
</dbReference>
<evidence type="ECO:0000256" key="6">
    <source>
        <dbReference type="ARBA" id="ARBA00022763"/>
    </source>
</evidence>
<dbReference type="FunFam" id="1.10.10.10:FF:000214">
    <property type="entry name" value="Methylated-DNA--protein-cysteine methyltransferase"/>
    <property type="match status" value="1"/>
</dbReference>
<dbReference type="InterPro" id="IPR014048">
    <property type="entry name" value="MethylDNA_cys_MeTrfase_DNA-bd"/>
</dbReference>
<evidence type="ECO:0000313" key="10">
    <source>
        <dbReference type="EMBL" id="TEB04589.1"/>
    </source>
</evidence>
<sequence length="177" mass="18921">MRISLFSTPPGWIATAWSRIGLQALALPQPGPGEAMAALARELNKCLSNLPEPSFPQSPAAALEEEVLRYFAGEKVAFSTIIDFSGYTPFQKRVLELVRSIPAGEVRTYGQVALQAGLPKGARAVGGVMRANRTPLVIPCHRVLAAGGKLGGFGGGLDMKRYLLKLEGYNPENTQNA</sequence>
<evidence type="ECO:0000256" key="7">
    <source>
        <dbReference type="ARBA" id="ARBA00023204"/>
    </source>
</evidence>